<gene>
    <name evidence="2" type="ORF">SAMN05216215_1003295</name>
</gene>
<evidence type="ECO:0000313" key="2">
    <source>
        <dbReference type="EMBL" id="SDW49890.1"/>
    </source>
</evidence>
<dbReference type="PANTHER" id="PTHR38792:SF3">
    <property type="entry name" value="BNR_ASP-BOX REPEAT DOMAIN PROTEIN (AFU_ORTHOLOGUE AFUA_7G06430)-RELATED"/>
    <property type="match status" value="1"/>
</dbReference>
<reference evidence="3" key="1">
    <citation type="submission" date="2016-10" db="EMBL/GenBank/DDBJ databases">
        <authorList>
            <person name="Varghese N."/>
            <person name="Submissions S."/>
        </authorList>
    </citation>
    <scope>NUCLEOTIDE SEQUENCE [LARGE SCALE GENOMIC DNA]</scope>
    <source>
        <strain evidence="3">CGMCC 4.3530</strain>
    </source>
</reference>
<organism evidence="2 3">
    <name type="scientific">Saccharopolyspora shandongensis</name>
    <dbReference type="NCBI Taxonomy" id="418495"/>
    <lineage>
        <taxon>Bacteria</taxon>
        <taxon>Bacillati</taxon>
        <taxon>Actinomycetota</taxon>
        <taxon>Actinomycetes</taxon>
        <taxon>Pseudonocardiales</taxon>
        <taxon>Pseudonocardiaceae</taxon>
        <taxon>Saccharopolyspora</taxon>
    </lineage>
</organism>
<protein>
    <submittedName>
        <fullName evidence="2">BNR repeat-like domain-containing protein</fullName>
    </submittedName>
</protein>
<evidence type="ECO:0000256" key="1">
    <source>
        <dbReference type="SAM" id="MobiDB-lite"/>
    </source>
</evidence>
<keyword evidence="3" id="KW-1185">Reference proteome</keyword>
<dbReference type="InterPro" id="IPR036278">
    <property type="entry name" value="Sialidase_sf"/>
</dbReference>
<feature type="region of interest" description="Disordered" evidence="1">
    <location>
        <begin position="407"/>
        <end position="426"/>
    </location>
</feature>
<dbReference type="STRING" id="418495.SAMN05216215_1003295"/>
<sequence>MVVRKVRVWLSVLLSGFLLVVGFQQIAFGVPAGGRDVTPSDVDRGELLRTGGSSYPRMVRLQHSGLADGRVLASMTTYVDRAGFAVIYESRDDGETFRQIGEIRDPEGADAKGMCCSTLYELPRQVGDMPAGTLLWAGTAGVGADPEERRSSIRVWRSDDHGRTWSFLSTIVQAPAGPGVWEPEFTVSAQGDLVAFYSDDGDPKHDQKMVQVRSADGRNWTDLRETLKNDKFTVRPGMSGVRQLPDGTYVMVYEVCNYDPVHICTVWMRTSADGWDFGDPSDLGTEIVSETGGQPLGTPTIAWAPGPGPNGRLLLAYQMLGGDNGGWAPGNGRTLMVNDNPSDLARGWREIPSPVRISYNQGSVCRNFSPTVLPTSDGKSVIHIATDFEKYIGGPCEAFHATGPIDATVGTASSHDPKPLDPRPGR</sequence>
<feature type="compositionally biased region" description="Basic and acidic residues" evidence="1">
    <location>
        <begin position="415"/>
        <end position="426"/>
    </location>
</feature>
<dbReference type="SUPFAM" id="SSF50939">
    <property type="entry name" value="Sialidases"/>
    <property type="match status" value="1"/>
</dbReference>
<dbReference type="EMBL" id="FNOK01000003">
    <property type="protein sequence ID" value="SDW49890.1"/>
    <property type="molecule type" value="Genomic_DNA"/>
</dbReference>
<dbReference type="Gene3D" id="2.120.10.10">
    <property type="match status" value="1"/>
</dbReference>
<evidence type="ECO:0000313" key="3">
    <source>
        <dbReference type="Proteomes" id="UP000199529"/>
    </source>
</evidence>
<dbReference type="CDD" id="cd15482">
    <property type="entry name" value="Sialidase_non-viral"/>
    <property type="match status" value="2"/>
</dbReference>
<dbReference type="PANTHER" id="PTHR38792">
    <property type="entry name" value="BNR/ASP-BOX REPEAT DOMAIN PROTEIN (AFU_ORTHOLOGUE AFUA_7G06430)-RELATED"/>
    <property type="match status" value="1"/>
</dbReference>
<dbReference type="AlphaFoldDB" id="A0A1H2U1L3"/>
<name>A0A1H2U1L3_9PSEU</name>
<proteinExistence type="predicted"/>
<accession>A0A1H2U1L3</accession>
<dbReference type="RefSeq" id="WP_093261642.1">
    <property type="nucleotide sequence ID" value="NZ_FNOK01000003.1"/>
</dbReference>
<dbReference type="OrthoDB" id="5958808at2"/>
<dbReference type="Proteomes" id="UP000199529">
    <property type="component" value="Unassembled WGS sequence"/>
</dbReference>